<accession>A0ABQ3E5I9</accession>
<protein>
    <submittedName>
        <fullName evidence="2">Uncharacterized protein</fullName>
    </submittedName>
</protein>
<feature type="transmembrane region" description="Helical" evidence="1">
    <location>
        <begin position="23"/>
        <end position="50"/>
    </location>
</feature>
<evidence type="ECO:0000256" key="1">
    <source>
        <dbReference type="SAM" id="Phobius"/>
    </source>
</evidence>
<reference evidence="3" key="1">
    <citation type="journal article" date="2019" name="Int. J. Syst. Evol. Microbiol.">
        <title>The Global Catalogue of Microorganisms (GCM) 10K type strain sequencing project: providing services to taxonomists for standard genome sequencing and annotation.</title>
        <authorList>
            <consortium name="The Broad Institute Genomics Platform"/>
            <consortium name="The Broad Institute Genome Sequencing Center for Infectious Disease"/>
            <person name="Wu L."/>
            <person name="Ma J."/>
        </authorList>
    </citation>
    <scope>NUCLEOTIDE SEQUENCE [LARGE SCALE GENOMIC DNA]</scope>
    <source>
        <strain evidence="3">JCM 4737</strain>
    </source>
</reference>
<comment type="caution">
    <text evidence="2">The sequence shown here is derived from an EMBL/GenBank/DDBJ whole genome shotgun (WGS) entry which is preliminary data.</text>
</comment>
<dbReference type="RefSeq" id="WP_138895698.1">
    <property type="nucleotide sequence ID" value="NZ_BMVO01000027.1"/>
</dbReference>
<organism evidence="2 3">
    <name type="scientific">Streptomyces chryseus</name>
    <dbReference type="NCBI Taxonomy" id="68186"/>
    <lineage>
        <taxon>Bacteria</taxon>
        <taxon>Bacillati</taxon>
        <taxon>Actinomycetota</taxon>
        <taxon>Actinomycetes</taxon>
        <taxon>Kitasatosporales</taxon>
        <taxon>Streptomycetaceae</taxon>
        <taxon>Streptomyces</taxon>
    </lineage>
</organism>
<keyword evidence="3" id="KW-1185">Reference proteome</keyword>
<keyword evidence="1" id="KW-0812">Transmembrane</keyword>
<keyword evidence="1" id="KW-0472">Membrane</keyword>
<sequence>MSAAPVPESLADPVLPHPSRLGLMLWFVLQWVLIPAEFVARIVWMVALVFGDGTDDMYLRPLDALARFLSPRKLLLRMSHRPAKHEAHLNREFARLSQECRQQSFSWRTYIHHQVRLVGLSDSGPEKCVDLPPREYRGVPLSVLTRLASAHHLDLDASSRLSDGMTVGLAQRKAL</sequence>
<keyword evidence="1" id="KW-1133">Transmembrane helix</keyword>
<proteinExistence type="predicted"/>
<dbReference type="Proteomes" id="UP000599437">
    <property type="component" value="Unassembled WGS sequence"/>
</dbReference>
<gene>
    <name evidence="2" type="ORF">GCM10010346_56690</name>
</gene>
<evidence type="ECO:0000313" key="3">
    <source>
        <dbReference type="Proteomes" id="UP000599437"/>
    </source>
</evidence>
<dbReference type="EMBL" id="BMVO01000027">
    <property type="protein sequence ID" value="GHB25769.1"/>
    <property type="molecule type" value="Genomic_DNA"/>
</dbReference>
<name>A0ABQ3E5I9_9ACTN</name>
<evidence type="ECO:0000313" key="2">
    <source>
        <dbReference type="EMBL" id="GHB25769.1"/>
    </source>
</evidence>